<accession>B9T2Y7</accession>
<keyword evidence="3" id="KW-1003">Cell membrane</keyword>
<proteinExistence type="inferred from homology"/>
<evidence type="ECO:0000256" key="8">
    <source>
        <dbReference type="SAM" id="MobiDB-lite"/>
    </source>
</evidence>
<evidence type="ECO:0000256" key="2">
    <source>
        <dbReference type="ARBA" id="ARBA00007843"/>
    </source>
</evidence>
<feature type="signal peptide" evidence="9">
    <location>
        <begin position="1"/>
        <end position="24"/>
    </location>
</feature>
<evidence type="ECO:0000256" key="6">
    <source>
        <dbReference type="ARBA" id="ARBA00023136"/>
    </source>
</evidence>
<evidence type="ECO:0000256" key="1">
    <source>
        <dbReference type="ARBA" id="ARBA00004609"/>
    </source>
</evidence>
<keyword evidence="4" id="KW-0449">Lipoprotein</keyword>
<keyword evidence="4" id="KW-0336">GPI-anchor</keyword>
<dbReference type="GO" id="GO:0009834">
    <property type="term" value="P:plant-type secondary cell wall biogenesis"/>
    <property type="evidence" value="ECO:0000318"/>
    <property type="project" value="GO_Central"/>
</dbReference>
<evidence type="ECO:0000256" key="9">
    <source>
        <dbReference type="SAM" id="SignalP"/>
    </source>
</evidence>
<dbReference type="eggNOG" id="ENOG502QQ1S">
    <property type="taxonomic scope" value="Eukaryota"/>
</dbReference>
<keyword evidence="12" id="KW-1185">Reference proteome</keyword>
<dbReference type="GO" id="GO:0098552">
    <property type="term" value="C:side of membrane"/>
    <property type="evidence" value="ECO:0007669"/>
    <property type="project" value="UniProtKB-KW"/>
</dbReference>
<dbReference type="PANTHER" id="PTHR32077:SF40">
    <property type="entry name" value="FAS1 DOMAIN-CONTAINING PROTEIN"/>
    <property type="match status" value="1"/>
</dbReference>
<dbReference type="Proteomes" id="UP000008311">
    <property type="component" value="Unassembled WGS sequence"/>
</dbReference>
<dbReference type="SUPFAM" id="SSF82153">
    <property type="entry name" value="FAS1 domain"/>
    <property type="match status" value="1"/>
</dbReference>
<comment type="function">
    <text evidence="7">May be a cell surface adhesion protein.</text>
</comment>
<evidence type="ECO:0000256" key="7">
    <source>
        <dbReference type="ARBA" id="ARBA00024686"/>
    </source>
</evidence>
<organism evidence="11 12">
    <name type="scientific">Ricinus communis</name>
    <name type="common">Castor bean</name>
    <dbReference type="NCBI Taxonomy" id="3988"/>
    <lineage>
        <taxon>Eukaryota</taxon>
        <taxon>Viridiplantae</taxon>
        <taxon>Streptophyta</taxon>
        <taxon>Embryophyta</taxon>
        <taxon>Tracheophyta</taxon>
        <taxon>Spermatophyta</taxon>
        <taxon>Magnoliopsida</taxon>
        <taxon>eudicotyledons</taxon>
        <taxon>Gunneridae</taxon>
        <taxon>Pentapetalae</taxon>
        <taxon>rosids</taxon>
        <taxon>fabids</taxon>
        <taxon>Malpighiales</taxon>
        <taxon>Euphorbiaceae</taxon>
        <taxon>Acalyphoideae</taxon>
        <taxon>Acalypheae</taxon>
        <taxon>Ricinus</taxon>
    </lineage>
</organism>
<dbReference type="InterPro" id="IPR045003">
    <property type="entry name" value="FLA_A"/>
</dbReference>
<feature type="region of interest" description="Disordered" evidence="8">
    <location>
        <begin position="205"/>
        <end position="224"/>
    </location>
</feature>
<evidence type="ECO:0000256" key="3">
    <source>
        <dbReference type="ARBA" id="ARBA00022475"/>
    </source>
</evidence>
<dbReference type="AlphaFoldDB" id="B9T2Y7"/>
<comment type="similarity">
    <text evidence="2">Belongs to the fasciclin-like AGP family.</text>
</comment>
<protein>
    <recommendedName>
        <fullName evidence="10">FAS1 domain-containing protein</fullName>
    </recommendedName>
</protein>
<dbReference type="Gene3D" id="2.30.180.10">
    <property type="entry name" value="FAS1 domain"/>
    <property type="match status" value="1"/>
</dbReference>
<feature type="region of interest" description="Disordered" evidence="8">
    <location>
        <begin position="38"/>
        <end position="57"/>
    </location>
</feature>
<evidence type="ECO:0000313" key="12">
    <source>
        <dbReference type="Proteomes" id="UP000008311"/>
    </source>
</evidence>
<reference evidence="12" key="1">
    <citation type="journal article" date="2010" name="Nat. Biotechnol.">
        <title>Draft genome sequence of the oilseed species Ricinus communis.</title>
        <authorList>
            <person name="Chan A.P."/>
            <person name="Crabtree J."/>
            <person name="Zhao Q."/>
            <person name="Lorenzi H."/>
            <person name="Orvis J."/>
            <person name="Puiu D."/>
            <person name="Melake-Berhan A."/>
            <person name="Jones K.M."/>
            <person name="Redman J."/>
            <person name="Chen G."/>
            <person name="Cahoon E.B."/>
            <person name="Gedil M."/>
            <person name="Stanke M."/>
            <person name="Haas B.J."/>
            <person name="Wortman J.R."/>
            <person name="Fraser-Liggett C.M."/>
            <person name="Ravel J."/>
            <person name="Rabinowicz P.D."/>
        </authorList>
    </citation>
    <scope>NUCLEOTIDE SEQUENCE [LARGE SCALE GENOMIC DNA]</scope>
    <source>
        <strain evidence="12">cv. Hale</strain>
    </source>
</reference>
<dbReference type="PANTHER" id="PTHR32077">
    <property type="entry name" value="FASCICLIN-LIKE ARABINOGALACTAN PROTEIN"/>
    <property type="match status" value="1"/>
</dbReference>
<dbReference type="Pfam" id="PF02469">
    <property type="entry name" value="Fasciclin"/>
    <property type="match status" value="1"/>
</dbReference>
<dbReference type="InterPro" id="IPR036378">
    <property type="entry name" value="FAS1_dom_sf"/>
</dbReference>
<dbReference type="InParanoid" id="B9T2Y7"/>
<evidence type="ECO:0000259" key="10">
    <source>
        <dbReference type="PROSITE" id="PS50213"/>
    </source>
</evidence>
<evidence type="ECO:0000256" key="5">
    <source>
        <dbReference type="ARBA" id="ARBA00022729"/>
    </source>
</evidence>
<feature type="domain" description="FAS1" evidence="10">
    <location>
        <begin position="63"/>
        <end position="194"/>
    </location>
</feature>
<comment type="subcellular location">
    <subcellularLocation>
        <location evidence="1">Cell membrane</location>
        <topology evidence="1">Lipid-anchor</topology>
        <topology evidence="1">GPI-anchor</topology>
    </subcellularLocation>
</comment>
<keyword evidence="6" id="KW-0472">Membrane</keyword>
<feature type="chain" id="PRO_5002892256" description="FAS1 domain-containing protein" evidence="9">
    <location>
        <begin position="25"/>
        <end position="260"/>
    </location>
</feature>
<evidence type="ECO:0000256" key="4">
    <source>
        <dbReference type="ARBA" id="ARBA00022622"/>
    </source>
</evidence>
<dbReference type="PROSITE" id="PS50213">
    <property type="entry name" value="FAS1"/>
    <property type="match status" value="1"/>
</dbReference>
<evidence type="ECO:0000313" key="11">
    <source>
        <dbReference type="EMBL" id="EEF29772.1"/>
    </source>
</evidence>
<keyword evidence="4" id="KW-0325">Glycoprotein</keyword>
<feature type="compositionally biased region" description="Pro residues" evidence="8">
    <location>
        <begin position="38"/>
        <end position="50"/>
    </location>
</feature>
<dbReference type="EMBL" id="EQ974396">
    <property type="protein sequence ID" value="EEF29772.1"/>
    <property type="molecule type" value="Genomic_DNA"/>
</dbReference>
<keyword evidence="5 9" id="KW-0732">Signal</keyword>
<dbReference type="GO" id="GO:0005886">
    <property type="term" value="C:plasma membrane"/>
    <property type="evidence" value="ECO:0000318"/>
    <property type="project" value="GO_Central"/>
</dbReference>
<gene>
    <name evidence="11" type="ORF">RCOM_0550080</name>
</gene>
<dbReference type="STRING" id="3988.B9T2Y7"/>
<dbReference type="InterPro" id="IPR000782">
    <property type="entry name" value="FAS1_domain"/>
</dbReference>
<name>B9T2Y7_RICCO</name>
<sequence length="260" mass="27123">MKQQSLFSFSLLLLFLHCSTEIFAQAPAAAPVIQPPPAAPVKAPPAPPAQAPSGVQVQPAPGPLDVVKILGKASHFTVFVRLLKATQVDTELFLQLNNTNNGATIFVPTDGAFSGLKVGTLNSLSDGEKIELVKFHITVSNPVRTLAGAGNRFALNVTTGGSTVNITTGLTNTTISGTVYTDTRLAIYQVDRVLLPLDMFTPKPPAPAPSPAAQAPEKPTKAPIVESPVAPKDLSGSMSLFVQNNVVFLAAGIVCALLPL</sequence>
<dbReference type="SMART" id="SM00554">
    <property type="entry name" value="FAS1"/>
    <property type="match status" value="1"/>
</dbReference>